<gene>
    <name evidence="1" type="ORF">ACFO3I_04965</name>
</gene>
<organism evidence="1 2">
    <name type="scientific">Rheinheimera marina</name>
    <dbReference type="NCBI Taxonomy" id="1774958"/>
    <lineage>
        <taxon>Bacteria</taxon>
        <taxon>Pseudomonadati</taxon>
        <taxon>Pseudomonadota</taxon>
        <taxon>Gammaproteobacteria</taxon>
        <taxon>Chromatiales</taxon>
        <taxon>Chromatiaceae</taxon>
        <taxon>Rheinheimera</taxon>
    </lineage>
</organism>
<keyword evidence="2" id="KW-1185">Reference proteome</keyword>
<comment type="caution">
    <text evidence="1">The sequence shown here is derived from an EMBL/GenBank/DDBJ whole genome shotgun (WGS) entry which is preliminary data.</text>
</comment>
<dbReference type="RefSeq" id="WP_377332243.1">
    <property type="nucleotide sequence ID" value="NZ_JBHSGB010000005.1"/>
</dbReference>
<sequence length="88" mass="9516">MKQAITLTIAGTDFTFNVTAQDHSNFVDATARRESISAAAHNFVVRTIAQEQKDELKALLDKSPGAAVQITSLLGEEFSPVLEIAVKK</sequence>
<proteinExistence type="predicted"/>
<name>A0ABV9JI57_9GAMM</name>
<evidence type="ECO:0000313" key="2">
    <source>
        <dbReference type="Proteomes" id="UP001595962"/>
    </source>
</evidence>
<dbReference type="Pfam" id="PF10963">
    <property type="entry name" value="Phage_TAC_10"/>
    <property type="match status" value="1"/>
</dbReference>
<dbReference type="Proteomes" id="UP001595962">
    <property type="component" value="Unassembled WGS sequence"/>
</dbReference>
<accession>A0ABV9JI57</accession>
<protein>
    <submittedName>
        <fullName evidence="1">Phage tail assembly chaperone</fullName>
    </submittedName>
</protein>
<dbReference type="EMBL" id="JBHSGB010000005">
    <property type="protein sequence ID" value="MFC4654377.1"/>
    <property type="molecule type" value="Genomic_DNA"/>
</dbReference>
<reference evidence="2" key="1">
    <citation type="journal article" date="2019" name="Int. J. Syst. Evol. Microbiol.">
        <title>The Global Catalogue of Microorganisms (GCM) 10K type strain sequencing project: providing services to taxonomists for standard genome sequencing and annotation.</title>
        <authorList>
            <consortium name="The Broad Institute Genomics Platform"/>
            <consortium name="The Broad Institute Genome Sequencing Center for Infectious Disease"/>
            <person name="Wu L."/>
            <person name="Ma J."/>
        </authorList>
    </citation>
    <scope>NUCLEOTIDE SEQUENCE [LARGE SCALE GENOMIC DNA]</scope>
    <source>
        <strain evidence="2">DT28</strain>
    </source>
</reference>
<evidence type="ECO:0000313" key="1">
    <source>
        <dbReference type="EMBL" id="MFC4654377.1"/>
    </source>
</evidence>
<dbReference type="InterPro" id="IPR024406">
    <property type="entry name" value="TAC-10"/>
</dbReference>
<dbReference type="Gene3D" id="3.30.2220.10">
    <property type="entry name" value="rbstp2171"/>
    <property type="match status" value="1"/>
</dbReference>